<dbReference type="InterPro" id="IPR013424">
    <property type="entry name" value="Ice-binding_C"/>
</dbReference>
<protein>
    <recommendedName>
        <fullName evidence="2">Ice-binding protein C-terminal domain-containing protein</fullName>
    </recommendedName>
</protein>
<feature type="domain" description="Ice-binding protein C-terminal" evidence="2">
    <location>
        <begin position="180"/>
        <end position="204"/>
    </location>
</feature>
<gene>
    <name evidence="3" type="ordered locus">Ppro_2579</name>
</gene>
<proteinExistence type="predicted"/>
<accession>A1AS63</accession>
<evidence type="ECO:0000313" key="4">
    <source>
        <dbReference type="Proteomes" id="UP000006732"/>
    </source>
</evidence>
<dbReference type="Pfam" id="PF07589">
    <property type="entry name" value="PEP-CTERM"/>
    <property type="match status" value="1"/>
</dbReference>
<dbReference type="KEGG" id="ppd:Ppro_2579"/>
<dbReference type="eggNOG" id="ENOG5031DIJ">
    <property type="taxonomic scope" value="Bacteria"/>
</dbReference>
<sequence>MKKILITLLTSVFMAGMVSMAHSSSCLNSDMQLNGFAADACSGPNSGNDSAGGLNDLGYSDSLFRGNEFTFVAKDETLNGQASSIGELDGIYFSLRSTGGTSGTWYLTWSGASLPATVDLVAVLKGSSSWSAYLFDNELLNATGSNGTGDSWAITFTNNGGQIPDLSHLTLYARDVEQTPVPEPGTMVLLGAGMLGLAIFGKRRMNRE</sequence>
<evidence type="ECO:0000256" key="1">
    <source>
        <dbReference type="SAM" id="SignalP"/>
    </source>
</evidence>
<dbReference type="AlphaFoldDB" id="A1AS63"/>
<keyword evidence="4" id="KW-1185">Reference proteome</keyword>
<reference evidence="3 4" key="1">
    <citation type="submission" date="2006-10" db="EMBL/GenBank/DDBJ databases">
        <title>Complete sequence of chromosome of Pelobacter propionicus DSM 2379.</title>
        <authorList>
            <consortium name="US DOE Joint Genome Institute"/>
            <person name="Copeland A."/>
            <person name="Lucas S."/>
            <person name="Lapidus A."/>
            <person name="Barry K."/>
            <person name="Detter J.C."/>
            <person name="Glavina del Rio T."/>
            <person name="Hammon N."/>
            <person name="Israni S."/>
            <person name="Dalin E."/>
            <person name="Tice H."/>
            <person name="Pitluck S."/>
            <person name="Saunders E."/>
            <person name="Brettin T."/>
            <person name="Bruce D."/>
            <person name="Han C."/>
            <person name="Tapia R."/>
            <person name="Schmutz J."/>
            <person name="Larimer F."/>
            <person name="Land M."/>
            <person name="Hauser L."/>
            <person name="Kyrpides N."/>
            <person name="Kim E."/>
            <person name="Lovley D."/>
            <person name="Richardson P."/>
        </authorList>
    </citation>
    <scope>NUCLEOTIDE SEQUENCE [LARGE SCALE GENOMIC DNA]</scope>
    <source>
        <strain evidence="4">DSM 2379 / NBRC 103807 / OttBd1</strain>
    </source>
</reference>
<keyword evidence="1" id="KW-0732">Signal</keyword>
<dbReference type="Proteomes" id="UP000006732">
    <property type="component" value="Chromosome"/>
</dbReference>
<dbReference type="HOGENOM" id="CLU_100482_0_0_7"/>
<feature type="signal peptide" evidence="1">
    <location>
        <begin position="1"/>
        <end position="23"/>
    </location>
</feature>
<evidence type="ECO:0000313" key="3">
    <source>
        <dbReference type="EMBL" id="ABL00184.1"/>
    </source>
</evidence>
<dbReference type="EMBL" id="CP000482">
    <property type="protein sequence ID" value="ABL00184.1"/>
    <property type="molecule type" value="Genomic_DNA"/>
</dbReference>
<dbReference type="STRING" id="338966.Ppro_2579"/>
<dbReference type="NCBIfam" id="TIGR02595">
    <property type="entry name" value="PEP_CTERM"/>
    <property type="match status" value="1"/>
</dbReference>
<dbReference type="RefSeq" id="WP_011736438.1">
    <property type="nucleotide sequence ID" value="NC_008609.1"/>
</dbReference>
<evidence type="ECO:0000259" key="2">
    <source>
        <dbReference type="Pfam" id="PF07589"/>
    </source>
</evidence>
<organism evidence="3 4">
    <name type="scientific">Pelobacter propionicus (strain DSM 2379 / NBRC 103807 / OttBd1)</name>
    <dbReference type="NCBI Taxonomy" id="338966"/>
    <lineage>
        <taxon>Bacteria</taxon>
        <taxon>Pseudomonadati</taxon>
        <taxon>Thermodesulfobacteriota</taxon>
        <taxon>Desulfuromonadia</taxon>
        <taxon>Desulfuromonadales</taxon>
        <taxon>Desulfuromonadaceae</taxon>
        <taxon>Pelobacter</taxon>
    </lineage>
</organism>
<feature type="chain" id="PRO_5002632353" description="Ice-binding protein C-terminal domain-containing protein" evidence="1">
    <location>
        <begin position="24"/>
        <end position="208"/>
    </location>
</feature>
<name>A1AS63_PELPD</name>